<evidence type="ECO:0000313" key="2">
    <source>
        <dbReference type="Proteomes" id="UP000198736"/>
    </source>
</evidence>
<organism evidence="1 2">
    <name type="scientific">Candidatus Nitrospira nitrificans</name>
    <dbReference type="NCBI Taxonomy" id="1742973"/>
    <lineage>
        <taxon>Bacteria</taxon>
        <taxon>Pseudomonadati</taxon>
        <taxon>Nitrospirota</taxon>
        <taxon>Nitrospiria</taxon>
        <taxon>Nitrospirales</taxon>
        <taxon>Nitrospiraceae</taxon>
        <taxon>Nitrospira</taxon>
    </lineage>
</organism>
<sequence>MTSGGKDSDEYIGRDTLSIAIVAASARANKFAVRVGAGG</sequence>
<evidence type="ECO:0000313" key="1">
    <source>
        <dbReference type="EMBL" id="CUS32892.1"/>
    </source>
</evidence>
<protein>
    <submittedName>
        <fullName evidence="1">Uncharacterized protein</fullName>
    </submittedName>
</protein>
<gene>
    <name evidence="1" type="ORF">COMA2_110145</name>
</gene>
<name>A0A0S4L567_9BACT</name>
<dbReference type="Proteomes" id="UP000198736">
    <property type="component" value="Unassembled WGS sequence"/>
</dbReference>
<dbReference type="AlphaFoldDB" id="A0A0S4L567"/>
<dbReference type="EMBL" id="CZPZ01000003">
    <property type="protein sequence ID" value="CUS32892.1"/>
    <property type="molecule type" value="Genomic_DNA"/>
</dbReference>
<keyword evidence="2" id="KW-1185">Reference proteome</keyword>
<reference evidence="2" key="1">
    <citation type="submission" date="2015-10" db="EMBL/GenBank/DDBJ databases">
        <authorList>
            <person name="Luecker S."/>
            <person name="Luecker S."/>
        </authorList>
    </citation>
    <scope>NUCLEOTIDE SEQUENCE [LARGE SCALE GENOMIC DNA]</scope>
</reference>
<accession>A0A0S4L567</accession>
<proteinExistence type="predicted"/>